<evidence type="ECO:0000256" key="13">
    <source>
        <dbReference type="ARBA" id="ARBA00023180"/>
    </source>
</evidence>
<feature type="region of interest" description="Disordered" evidence="16">
    <location>
        <begin position="125"/>
        <end position="168"/>
    </location>
</feature>
<evidence type="ECO:0000256" key="8">
    <source>
        <dbReference type="ARBA" id="ARBA00022723"/>
    </source>
</evidence>
<evidence type="ECO:0000256" key="5">
    <source>
        <dbReference type="ARBA" id="ARBA00022525"/>
    </source>
</evidence>
<keyword evidence="12 15" id="KW-1015">Disulfide bond</keyword>
<gene>
    <name evidence="18" type="ORF">TRIATDRAFT_291738</name>
</gene>
<evidence type="ECO:0000256" key="6">
    <source>
        <dbReference type="ARBA" id="ARBA00022617"/>
    </source>
</evidence>
<accession>G9NRG8</accession>
<keyword evidence="10 15" id="KW-0408">Iron</keyword>
<dbReference type="OMA" id="CENINFY"/>
<evidence type="ECO:0000256" key="14">
    <source>
        <dbReference type="ARBA" id="ARBA00023288"/>
    </source>
</evidence>
<evidence type="ECO:0000259" key="17">
    <source>
        <dbReference type="PROSITE" id="PS52012"/>
    </source>
</evidence>
<dbReference type="GO" id="GO:0098552">
    <property type="term" value="C:side of membrane"/>
    <property type="evidence" value="ECO:0007669"/>
    <property type="project" value="UniProtKB-KW"/>
</dbReference>
<dbReference type="Proteomes" id="UP000005426">
    <property type="component" value="Unassembled WGS sequence"/>
</dbReference>
<evidence type="ECO:0000256" key="12">
    <source>
        <dbReference type="ARBA" id="ARBA00023157"/>
    </source>
</evidence>
<evidence type="ECO:0000256" key="11">
    <source>
        <dbReference type="ARBA" id="ARBA00023136"/>
    </source>
</evidence>
<evidence type="ECO:0000256" key="9">
    <source>
        <dbReference type="ARBA" id="ARBA00022729"/>
    </source>
</evidence>
<evidence type="ECO:0000256" key="15">
    <source>
        <dbReference type="PROSITE-ProRule" id="PRU01356"/>
    </source>
</evidence>
<dbReference type="OrthoDB" id="1193027at2759"/>
<keyword evidence="19" id="KW-1185">Reference proteome</keyword>
<evidence type="ECO:0000256" key="3">
    <source>
        <dbReference type="ARBA" id="ARBA00010031"/>
    </source>
</evidence>
<keyword evidence="9" id="KW-0732">Signal</keyword>
<dbReference type="PANTHER" id="PTHR37928">
    <property type="entry name" value="CFEM DOMAIN PROTEIN (AFU_ORTHOLOGUE AFUA_6G14090)"/>
    <property type="match status" value="1"/>
</dbReference>
<evidence type="ECO:0000256" key="16">
    <source>
        <dbReference type="SAM" id="MobiDB-lite"/>
    </source>
</evidence>
<feature type="disulfide bond" evidence="15">
    <location>
        <begin position="198"/>
        <end position="205"/>
    </location>
</feature>
<dbReference type="PANTHER" id="PTHR37928:SF1">
    <property type="entry name" value="CFEM DOMAIN PROTEIN (AFU_ORTHOLOGUE AFUA_6G14090)"/>
    <property type="match status" value="1"/>
</dbReference>
<dbReference type="SMART" id="SM00747">
    <property type="entry name" value="CFEM"/>
    <property type="match status" value="2"/>
</dbReference>
<feature type="disulfide bond" evidence="15">
    <location>
        <begin position="207"/>
        <end position="240"/>
    </location>
</feature>
<evidence type="ECO:0000256" key="10">
    <source>
        <dbReference type="ARBA" id="ARBA00023004"/>
    </source>
</evidence>
<dbReference type="InterPro" id="IPR051735">
    <property type="entry name" value="CFEM_domain"/>
</dbReference>
<evidence type="ECO:0000313" key="19">
    <source>
        <dbReference type="Proteomes" id="UP000005426"/>
    </source>
</evidence>
<name>G9NRG8_HYPAI</name>
<dbReference type="AlphaFoldDB" id="G9NRG8"/>
<feature type="domain" description="CFEM" evidence="17">
    <location>
        <begin position="153"/>
        <end position="265"/>
    </location>
</feature>
<feature type="binding site" description="axial binding residue" evidence="15">
    <location>
        <position position="202"/>
    </location>
    <ligand>
        <name>heme</name>
        <dbReference type="ChEBI" id="CHEBI:30413"/>
    </ligand>
    <ligandPart>
        <name>Fe</name>
        <dbReference type="ChEBI" id="CHEBI:18248"/>
    </ligandPart>
</feature>
<evidence type="ECO:0000313" key="18">
    <source>
        <dbReference type="EMBL" id="EHK46601.1"/>
    </source>
</evidence>
<evidence type="ECO:0000256" key="7">
    <source>
        <dbReference type="ARBA" id="ARBA00022622"/>
    </source>
</evidence>
<dbReference type="GO" id="GO:0005886">
    <property type="term" value="C:plasma membrane"/>
    <property type="evidence" value="ECO:0007669"/>
    <property type="project" value="UniProtKB-SubCell"/>
</dbReference>
<dbReference type="Pfam" id="PF05730">
    <property type="entry name" value="CFEM"/>
    <property type="match status" value="2"/>
</dbReference>
<evidence type="ECO:0000256" key="2">
    <source>
        <dbReference type="ARBA" id="ARBA00004613"/>
    </source>
</evidence>
<dbReference type="eggNOG" id="ENOG502STNY">
    <property type="taxonomic scope" value="Eukaryota"/>
</dbReference>
<dbReference type="STRING" id="452589.G9NRG8"/>
<keyword evidence="6 15" id="KW-0349">Heme</keyword>
<sequence>MTPVPSVTVTSCYPPQFYASALATVSLPPFRQLVCPYSWQTIDVNSTYRICCPDGFGLYAPNFSNTQRPGLDAICTSFVWPEILLDVTSYSGTTSTVVPMAAGVNGTLVLASAFDGASATFTVTDTGTGTPTTSTSTSTSSTSITESSTTTSKPSTTTTTRTTYPTTAAPTTTGIAGLPSCGQTCFSNLLAQYQTLGCGTSDPACLCRNVNFGYGIRDCANGACGTAVASTVISFESTYCASATSARTTFPTTAAPTVTGIAGLPSCGQSCFSALLAQYSTLGCASPAPSCLCKNVNFGYGIRDCANGACGTAIASTVISFESSYCASATAAH</sequence>
<comment type="similarity">
    <text evidence="3">Belongs to the RBT5 family.</text>
</comment>
<protein>
    <recommendedName>
        <fullName evidence="17">CFEM domain-containing protein</fullName>
    </recommendedName>
</protein>
<comment type="caution">
    <text evidence="15">Lacks conserved residue(s) required for the propagation of feature annotation.</text>
</comment>
<organism evidence="18 19">
    <name type="scientific">Hypocrea atroviridis (strain ATCC 20476 / IMI 206040)</name>
    <name type="common">Trichoderma atroviride</name>
    <dbReference type="NCBI Taxonomy" id="452589"/>
    <lineage>
        <taxon>Eukaryota</taxon>
        <taxon>Fungi</taxon>
        <taxon>Dikarya</taxon>
        <taxon>Ascomycota</taxon>
        <taxon>Pezizomycotina</taxon>
        <taxon>Sordariomycetes</taxon>
        <taxon>Hypocreomycetidae</taxon>
        <taxon>Hypocreales</taxon>
        <taxon>Hypocreaceae</taxon>
        <taxon>Trichoderma</taxon>
    </lineage>
</organism>
<keyword evidence="14" id="KW-0449">Lipoprotein</keyword>
<reference evidence="18 19" key="1">
    <citation type="journal article" date="2011" name="Genome Biol.">
        <title>Comparative genome sequence analysis underscores mycoparasitism as the ancestral life style of Trichoderma.</title>
        <authorList>
            <person name="Kubicek C.P."/>
            <person name="Herrera-Estrella A."/>
            <person name="Seidl-Seiboth V."/>
            <person name="Martinez D.A."/>
            <person name="Druzhinina I.S."/>
            <person name="Thon M."/>
            <person name="Zeilinger S."/>
            <person name="Casas-Flores S."/>
            <person name="Horwitz B.A."/>
            <person name="Mukherjee P.K."/>
            <person name="Mukherjee M."/>
            <person name="Kredics L."/>
            <person name="Alcaraz L.D."/>
            <person name="Aerts A."/>
            <person name="Antal Z."/>
            <person name="Atanasova L."/>
            <person name="Cervantes-Badillo M.G."/>
            <person name="Challacombe J."/>
            <person name="Chertkov O."/>
            <person name="McCluskey K."/>
            <person name="Coulpier F."/>
            <person name="Deshpande N."/>
            <person name="von Doehren H."/>
            <person name="Ebbole D.J."/>
            <person name="Esquivel-Naranjo E.U."/>
            <person name="Fekete E."/>
            <person name="Flipphi M."/>
            <person name="Glaser F."/>
            <person name="Gomez-Rodriguez E.Y."/>
            <person name="Gruber S."/>
            <person name="Han C."/>
            <person name="Henrissat B."/>
            <person name="Hermosa R."/>
            <person name="Hernandez-Onate M."/>
            <person name="Karaffa L."/>
            <person name="Kosti I."/>
            <person name="Le Crom S."/>
            <person name="Lindquist E."/>
            <person name="Lucas S."/>
            <person name="Luebeck M."/>
            <person name="Luebeck P.S."/>
            <person name="Margeot A."/>
            <person name="Metz B."/>
            <person name="Misra M."/>
            <person name="Nevalainen H."/>
            <person name="Omann M."/>
            <person name="Packer N."/>
            <person name="Perrone G."/>
            <person name="Uresti-Rivera E.E."/>
            <person name="Salamov A."/>
            <person name="Schmoll M."/>
            <person name="Seiboth B."/>
            <person name="Shapiro H."/>
            <person name="Sukno S."/>
            <person name="Tamayo-Ramos J.A."/>
            <person name="Tisch D."/>
            <person name="Wiest A."/>
            <person name="Wilkinson H.H."/>
            <person name="Zhang M."/>
            <person name="Coutinho P.M."/>
            <person name="Kenerley C.M."/>
            <person name="Monte E."/>
            <person name="Baker S.E."/>
            <person name="Grigoriev I.V."/>
        </authorList>
    </citation>
    <scope>NUCLEOTIDE SEQUENCE [LARGE SCALE GENOMIC DNA]</scope>
    <source>
        <strain evidence="19">ATCC 20476 / IMI 206040</strain>
    </source>
</reference>
<comment type="caution">
    <text evidence="18">The sequence shown here is derived from an EMBL/GenBank/DDBJ whole genome shotgun (WGS) entry which is preliminary data.</text>
</comment>
<dbReference type="GO" id="GO:0046872">
    <property type="term" value="F:metal ion binding"/>
    <property type="evidence" value="ECO:0007669"/>
    <property type="project" value="UniProtKB-UniRule"/>
</dbReference>
<keyword evidence="4" id="KW-1003">Cell membrane</keyword>
<keyword evidence="11" id="KW-0472">Membrane</keyword>
<keyword evidence="5" id="KW-0964">Secreted</keyword>
<dbReference type="InterPro" id="IPR008427">
    <property type="entry name" value="Extracellular_membr_CFEM_dom"/>
</dbReference>
<comment type="subcellular location">
    <subcellularLocation>
        <location evidence="1">Cell membrane</location>
        <topology evidence="1">Lipid-anchor</topology>
        <topology evidence="1">GPI-anchor</topology>
    </subcellularLocation>
    <subcellularLocation>
        <location evidence="2">Secreted</location>
    </subcellularLocation>
</comment>
<dbReference type="EMBL" id="ABDG02000022">
    <property type="protein sequence ID" value="EHK46601.1"/>
    <property type="molecule type" value="Genomic_DNA"/>
</dbReference>
<keyword evidence="13" id="KW-0325">Glycoprotein</keyword>
<dbReference type="PROSITE" id="PS52012">
    <property type="entry name" value="CFEM"/>
    <property type="match status" value="1"/>
</dbReference>
<keyword evidence="7" id="KW-0336">GPI-anchor</keyword>
<proteinExistence type="inferred from homology"/>
<keyword evidence="8 15" id="KW-0479">Metal-binding</keyword>
<evidence type="ECO:0000256" key="1">
    <source>
        <dbReference type="ARBA" id="ARBA00004609"/>
    </source>
</evidence>
<dbReference type="GO" id="GO:0005576">
    <property type="term" value="C:extracellular region"/>
    <property type="evidence" value="ECO:0007669"/>
    <property type="project" value="UniProtKB-SubCell"/>
</dbReference>
<dbReference type="HOGENOM" id="CLU_046017_0_0_1"/>
<evidence type="ECO:0000256" key="4">
    <source>
        <dbReference type="ARBA" id="ARBA00022475"/>
    </source>
</evidence>